<dbReference type="STRING" id="280332.CQ12_32540"/>
<accession>A0A0R3M8F1</accession>
<protein>
    <recommendedName>
        <fullName evidence="1">Peptidase S74 domain-containing protein</fullName>
    </recommendedName>
</protein>
<evidence type="ECO:0000259" key="1">
    <source>
        <dbReference type="Pfam" id="PF13884"/>
    </source>
</evidence>
<organism evidence="2 3">
    <name type="scientific">Bradyrhizobium jicamae</name>
    <dbReference type="NCBI Taxonomy" id="280332"/>
    <lineage>
        <taxon>Bacteria</taxon>
        <taxon>Pseudomonadati</taxon>
        <taxon>Pseudomonadota</taxon>
        <taxon>Alphaproteobacteria</taxon>
        <taxon>Hyphomicrobiales</taxon>
        <taxon>Nitrobacteraceae</taxon>
        <taxon>Bradyrhizobium</taxon>
    </lineage>
</organism>
<evidence type="ECO:0000313" key="3">
    <source>
        <dbReference type="Proteomes" id="UP000050863"/>
    </source>
</evidence>
<feature type="domain" description="Peptidase S74" evidence="1">
    <location>
        <begin position="47"/>
        <end position="96"/>
    </location>
</feature>
<sequence>MASMGPRGGMAMAGRGGGFGGRAAMGGGGGFRGGGGGGFRGGGGRRSDIGLKHDIVQLGYLANGLGYYRFSYLGSTKSYVGVMAQEVQMVKPDAVTRGGDGYLRVHYDRLGLKFRTYRDWVASGAQIPTQSRM</sequence>
<dbReference type="AlphaFoldDB" id="A0A0R3M8F1"/>
<comment type="caution">
    <text evidence="2">The sequence shown here is derived from an EMBL/GenBank/DDBJ whole genome shotgun (WGS) entry which is preliminary data.</text>
</comment>
<dbReference type="InterPro" id="IPR030392">
    <property type="entry name" value="S74_ICA"/>
</dbReference>
<dbReference type="EMBL" id="LLXZ01000002">
    <property type="protein sequence ID" value="KRR15870.1"/>
    <property type="molecule type" value="Genomic_DNA"/>
</dbReference>
<dbReference type="Proteomes" id="UP000050863">
    <property type="component" value="Unassembled WGS sequence"/>
</dbReference>
<evidence type="ECO:0000313" key="2">
    <source>
        <dbReference type="EMBL" id="KRR15870.1"/>
    </source>
</evidence>
<gene>
    <name evidence="2" type="ORF">CQ12_32540</name>
</gene>
<dbReference type="PANTHER" id="PTHR40269:SF1">
    <property type="entry name" value="OUTER MEMBRANE PROTEIN"/>
    <property type="match status" value="1"/>
</dbReference>
<dbReference type="Pfam" id="PF13884">
    <property type="entry name" value="Peptidase_S74"/>
    <property type="match status" value="1"/>
</dbReference>
<name>A0A0R3M8F1_9BRAD</name>
<proteinExistence type="predicted"/>
<reference evidence="2 3" key="1">
    <citation type="submission" date="2014-03" db="EMBL/GenBank/DDBJ databases">
        <title>Bradyrhizobium valentinum sp. nov., isolated from effective nodules of Lupinus mariae-josephae, a lupine endemic of basic-lime soils in Eastern Spain.</title>
        <authorList>
            <person name="Duran D."/>
            <person name="Rey L."/>
            <person name="Navarro A."/>
            <person name="Busquets A."/>
            <person name="Imperial J."/>
            <person name="Ruiz-Argueso T."/>
        </authorList>
    </citation>
    <scope>NUCLEOTIDE SEQUENCE [LARGE SCALE GENOMIC DNA]</scope>
    <source>
        <strain evidence="2 3">PAC68</strain>
    </source>
</reference>
<keyword evidence="3" id="KW-1185">Reference proteome</keyword>
<dbReference type="InterPro" id="IPR021728">
    <property type="entry name" value="DUF3300"/>
</dbReference>
<dbReference type="PANTHER" id="PTHR40269">
    <property type="entry name" value="OUTER MEMBRANE PROTEIN-RELATED"/>
    <property type="match status" value="1"/>
</dbReference>